<organism evidence="1 2">
    <name type="scientific">Bacteroides intestinalis</name>
    <dbReference type="NCBI Taxonomy" id="329854"/>
    <lineage>
        <taxon>Bacteria</taxon>
        <taxon>Pseudomonadati</taxon>
        <taxon>Bacteroidota</taxon>
        <taxon>Bacteroidia</taxon>
        <taxon>Bacteroidales</taxon>
        <taxon>Bacteroidaceae</taxon>
        <taxon>Bacteroides</taxon>
    </lineage>
</organism>
<proteinExistence type="predicted"/>
<dbReference type="Proteomes" id="UP000283850">
    <property type="component" value="Unassembled WGS sequence"/>
</dbReference>
<name>A0A412XP97_9BACE</name>
<dbReference type="EMBL" id="QRZF01000045">
    <property type="protein sequence ID" value="RGV47042.1"/>
    <property type="molecule type" value="Genomic_DNA"/>
</dbReference>
<reference evidence="1 2" key="1">
    <citation type="submission" date="2018-08" db="EMBL/GenBank/DDBJ databases">
        <title>A genome reference for cultivated species of the human gut microbiota.</title>
        <authorList>
            <person name="Zou Y."/>
            <person name="Xue W."/>
            <person name="Luo G."/>
        </authorList>
    </citation>
    <scope>NUCLEOTIDE SEQUENCE [LARGE SCALE GENOMIC DNA]</scope>
    <source>
        <strain evidence="1 2">AF14-32</strain>
    </source>
</reference>
<sequence>RLKRKIGDLNFSEIKRLREVFQQMFCE</sequence>
<accession>A0A412XP97</accession>
<evidence type="ECO:0000313" key="1">
    <source>
        <dbReference type="EMBL" id="RGV47042.1"/>
    </source>
</evidence>
<feature type="non-terminal residue" evidence="1">
    <location>
        <position position="1"/>
    </location>
</feature>
<dbReference type="AlphaFoldDB" id="A0A412XP97"/>
<evidence type="ECO:0000313" key="2">
    <source>
        <dbReference type="Proteomes" id="UP000283850"/>
    </source>
</evidence>
<protein>
    <submittedName>
        <fullName evidence="1">Type II toxin-antitoxin system PemK/MazF family toxin</fullName>
    </submittedName>
</protein>
<gene>
    <name evidence="1" type="ORF">DWW10_25605</name>
</gene>
<comment type="caution">
    <text evidence="1">The sequence shown here is derived from an EMBL/GenBank/DDBJ whole genome shotgun (WGS) entry which is preliminary data.</text>
</comment>